<keyword evidence="1" id="KW-0175">Coiled coil</keyword>
<evidence type="ECO:0000313" key="3">
    <source>
        <dbReference type="Proteomes" id="UP001164746"/>
    </source>
</evidence>
<proteinExistence type="predicted"/>
<sequence>MNASQGDVQHEKRRAQEFEAKYRELVKKAKSEFYKLEQANLKYKNDAKVSQDIISDKENEICVVRKELEQAESLSKNLNSKLKETKSAFEKALQDKEILQKALCSSRETLNGSGGSPEEETSAFCMKQSQRQLARIKSAVIASDDKDSSLPVLVSKQLGDCRKAVAETSGKNMIQVDNTIFGSSTLIAI</sequence>
<reference evidence="2" key="1">
    <citation type="submission" date="2022-11" db="EMBL/GenBank/DDBJ databases">
        <title>Centuries of genome instability and evolution in soft-shell clam transmissible cancer (bioRxiv).</title>
        <authorList>
            <person name="Hart S.F.M."/>
            <person name="Yonemitsu M.A."/>
            <person name="Giersch R.M."/>
            <person name="Beal B.F."/>
            <person name="Arriagada G."/>
            <person name="Davis B.W."/>
            <person name="Ostrander E.A."/>
            <person name="Goff S.P."/>
            <person name="Metzger M.J."/>
        </authorList>
    </citation>
    <scope>NUCLEOTIDE SEQUENCE</scope>
    <source>
        <strain evidence="2">MELC-2E11</strain>
        <tissue evidence="2">Siphon/mantle</tissue>
    </source>
</reference>
<protein>
    <submittedName>
        <fullName evidence="2">Uncharacterized protein</fullName>
    </submittedName>
</protein>
<feature type="coiled-coil region" evidence="1">
    <location>
        <begin position="64"/>
        <end position="102"/>
    </location>
</feature>
<dbReference type="Proteomes" id="UP001164746">
    <property type="component" value="Chromosome 4"/>
</dbReference>
<evidence type="ECO:0000256" key="1">
    <source>
        <dbReference type="SAM" id="Coils"/>
    </source>
</evidence>
<gene>
    <name evidence="2" type="ORF">MAR_009862</name>
</gene>
<keyword evidence="3" id="KW-1185">Reference proteome</keyword>
<organism evidence="2 3">
    <name type="scientific">Mya arenaria</name>
    <name type="common">Soft-shell clam</name>
    <dbReference type="NCBI Taxonomy" id="6604"/>
    <lineage>
        <taxon>Eukaryota</taxon>
        <taxon>Metazoa</taxon>
        <taxon>Spiralia</taxon>
        <taxon>Lophotrochozoa</taxon>
        <taxon>Mollusca</taxon>
        <taxon>Bivalvia</taxon>
        <taxon>Autobranchia</taxon>
        <taxon>Heteroconchia</taxon>
        <taxon>Euheterodonta</taxon>
        <taxon>Imparidentia</taxon>
        <taxon>Neoheterodontei</taxon>
        <taxon>Myida</taxon>
        <taxon>Myoidea</taxon>
        <taxon>Myidae</taxon>
        <taxon>Mya</taxon>
    </lineage>
</organism>
<dbReference type="EMBL" id="CP111015">
    <property type="protein sequence ID" value="WAR03304.1"/>
    <property type="molecule type" value="Genomic_DNA"/>
</dbReference>
<name>A0ABY7E4I0_MYAAR</name>
<evidence type="ECO:0000313" key="2">
    <source>
        <dbReference type="EMBL" id="WAR03304.1"/>
    </source>
</evidence>
<accession>A0ABY7E4I0</accession>